<evidence type="ECO:0000313" key="2">
    <source>
        <dbReference type="Proteomes" id="UP001169063"/>
    </source>
</evidence>
<dbReference type="InterPro" id="IPR056470">
    <property type="entry name" value="BesD/HalB-like"/>
</dbReference>
<sequence>MPSLNFAVTNADYRDPKRLKQLALQFSTGGYVRLPQLLTSEALAALTHEAAGLSQDATARNFVMPGLMTPRRMKGIGGKLLRERSQLLMWLYDHPDVVHLISGISGERAQPCSHPNEFMVMNIFDQEGATHGWHFDDPALALVIVVDAPAASQGGVLEFVSDCVRKDQRGELARFGGVTPFVEAAQADGLLRRKHHCAGDAYMLRADRCLHRVTPVKSGAYRAILNLAYQLGPETRYGDTADILYDLGNGTEAA</sequence>
<reference evidence="1" key="1">
    <citation type="submission" date="2023-07" db="EMBL/GenBank/DDBJ databases">
        <title>Brevundimonas soil sp. nov., isolated from the soil of chemical plant.</title>
        <authorList>
            <person name="Wu N."/>
        </authorList>
    </citation>
    <scope>NUCLEOTIDE SEQUENCE</scope>
    <source>
        <strain evidence="1">XZ-24</strain>
    </source>
</reference>
<dbReference type="Pfam" id="PF23169">
    <property type="entry name" value="HalD"/>
    <property type="match status" value="1"/>
</dbReference>
<dbReference type="RefSeq" id="WP_302110543.1">
    <property type="nucleotide sequence ID" value="NZ_JAUKTR010000005.1"/>
</dbReference>
<dbReference type="SUPFAM" id="SSF51197">
    <property type="entry name" value="Clavaminate synthase-like"/>
    <property type="match status" value="1"/>
</dbReference>
<dbReference type="Gene3D" id="2.60.120.620">
    <property type="entry name" value="q2cbj1_9rhob like domain"/>
    <property type="match status" value="1"/>
</dbReference>
<protein>
    <recommendedName>
        <fullName evidence="3">Fe2OG dioxygenase domain-containing protein</fullName>
    </recommendedName>
</protein>
<proteinExistence type="predicted"/>
<dbReference type="EMBL" id="JAUKTR010000005">
    <property type="protein sequence ID" value="MDO1560113.1"/>
    <property type="molecule type" value="Genomic_DNA"/>
</dbReference>
<organism evidence="1 2">
    <name type="scientific">Peiella sedimenti</name>
    <dbReference type="NCBI Taxonomy" id="3061083"/>
    <lineage>
        <taxon>Bacteria</taxon>
        <taxon>Pseudomonadati</taxon>
        <taxon>Pseudomonadota</taxon>
        <taxon>Alphaproteobacteria</taxon>
        <taxon>Caulobacterales</taxon>
        <taxon>Caulobacteraceae</taxon>
        <taxon>Peiella</taxon>
    </lineage>
</organism>
<comment type="caution">
    <text evidence="1">The sequence shown here is derived from an EMBL/GenBank/DDBJ whole genome shotgun (WGS) entry which is preliminary data.</text>
</comment>
<dbReference type="Proteomes" id="UP001169063">
    <property type="component" value="Unassembled WGS sequence"/>
</dbReference>
<name>A0ABT8SNJ7_9CAUL</name>
<keyword evidence="2" id="KW-1185">Reference proteome</keyword>
<gene>
    <name evidence="1" type="ORF">Q0812_11815</name>
</gene>
<evidence type="ECO:0008006" key="3">
    <source>
        <dbReference type="Google" id="ProtNLM"/>
    </source>
</evidence>
<evidence type="ECO:0000313" key="1">
    <source>
        <dbReference type="EMBL" id="MDO1560113.1"/>
    </source>
</evidence>
<accession>A0ABT8SNJ7</accession>